<proteinExistence type="predicted"/>
<dbReference type="AlphaFoldDB" id="A0A2T1GI60"/>
<keyword evidence="3" id="KW-0804">Transcription</keyword>
<dbReference type="InterPro" id="IPR016032">
    <property type="entry name" value="Sig_transdc_resp-reg_C-effctor"/>
</dbReference>
<evidence type="ECO:0000313" key="5">
    <source>
        <dbReference type="EMBL" id="PSB57406.1"/>
    </source>
</evidence>
<dbReference type="InterPro" id="IPR000792">
    <property type="entry name" value="Tscrpt_reg_LuxR_C"/>
</dbReference>
<dbReference type="GO" id="GO:0006355">
    <property type="term" value="P:regulation of DNA-templated transcription"/>
    <property type="evidence" value="ECO:0007669"/>
    <property type="project" value="InterPro"/>
</dbReference>
<accession>A0A2T1GI60</accession>
<dbReference type="PROSITE" id="PS50043">
    <property type="entry name" value="HTH_LUXR_2"/>
    <property type="match status" value="1"/>
</dbReference>
<keyword evidence="1" id="KW-0805">Transcription regulation</keyword>
<evidence type="ECO:0000313" key="6">
    <source>
        <dbReference type="Proteomes" id="UP000238937"/>
    </source>
</evidence>
<dbReference type="EMBL" id="PVWO01000078">
    <property type="protein sequence ID" value="PSB57406.1"/>
    <property type="molecule type" value="Genomic_DNA"/>
</dbReference>
<dbReference type="SUPFAM" id="SSF46894">
    <property type="entry name" value="C-terminal effector domain of the bipartite response regulators"/>
    <property type="match status" value="1"/>
</dbReference>
<evidence type="ECO:0000259" key="4">
    <source>
        <dbReference type="PROSITE" id="PS50043"/>
    </source>
</evidence>
<comment type="caution">
    <text evidence="5">The sequence shown here is derived from an EMBL/GenBank/DDBJ whole genome shotgun (WGS) entry which is preliminary data.</text>
</comment>
<dbReference type="PANTHER" id="PTHR44688:SF16">
    <property type="entry name" value="DNA-BINDING TRANSCRIPTIONAL ACTIVATOR DEVR_DOSR"/>
    <property type="match status" value="1"/>
</dbReference>
<dbReference type="SMART" id="SM00421">
    <property type="entry name" value="HTH_LUXR"/>
    <property type="match status" value="1"/>
</dbReference>
<keyword evidence="2" id="KW-0238">DNA-binding</keyword>
<evidence type="ECO:0000256" key="2">
    <source>
        <dbReference type="ARBA" id="ARBA00023125"/>
    </source>
</evidence>
<organism evidence="5 6">
    <name type="scientific">Chamaesiphon polymorphus CCALA 037</name>
    <dbReference type="NCBI Taxonomy" id="2107692"/>
    <lineage>
        <taxon>Bacteria</taxon>
        <taxon>Bacillati</taxon>
        <taxon>Cyanobacteriota</taxon>
        <taxon>Cyanophyceae</taxon>
        <taxon>Gomontiellales</taxon>
        <taxon>Chamaesiphonaceae</taxon>
        <taxon>Chamaesiphon</taxon>
    </lineage>
</organism>
<dbReference type="Proteomes" id="UP000238937">
    <property type="component" value="Unassembled WGS sequence"/>
</dbReference>
<dbReference type="Gene3D" id="1.10.10.10">
    <property type="entry name" value="Winged helix-like DNA-binding domain superfamily/Winged helix DNA-binding domain"/>
    <property type="match status" value="1"/>
</dbReference>
<evidence type="ECO:0000256" key="1">
    <source>
        <dbReference type="ARBA" id="ARBA00023015"/>
    </source>
</evidence>
<dbReference type="GO" id="GO:0003677">
    <property type="term" value="F:DNA binding"/>
    <property type="evidence" value="ECO:0007669"/>
    <property type="project" value="UniProtKB-KW"/>
</dbReference>
<protein>
    <recommendedName>
        <fullName evidence="4">HTH luxR-type domain-containing protein</fullName>
    </recommendedName>
</protein>
<dbReference type="PANTHER" id="PTHR44688">
    <property type="entry name" value="DNA-BINDING TRANSCRIPTIONAL ACTIVATOR DEVR_DOSR"/>
    <property type="match status" value="1"/>
</dbReference>
<evidence type="ECO:0000256" key="3">
    <source>
        <dbReference type="ARBA" id="ARBA00023163"/>
    </source>
</evidence>
<dbReference type="SUPFAM" id="SSF55781">
    <property type="entry name" value="GAF domain-like"/>
    <property type="match status" value="1"/>
</dbReference>
<sequence length="367" mass="41217">MARLSKIQEQARLQILELESLNLLPEAVSSRIMAALQRAIPADDCVMFGVDPGSLLFDRFLCASDDGKEWMFWLQRIYLVREPLAETSFPGLMQANLGTVAIHDFPHTCLGVPVPILDLKTAKEWHHHYHDIQTPAGGILRACFAARGRWIAALEMARRESKHSFYPTEVGFVRLLAPAIGRILQAAYERERAVKTVAVGADASGILLLDADRQELFCNSAAQQWLRQIGEREGKYPTAVWAAIARLNTDRGTPSRALHVWTPAGNLRIEASRSEQDGSTAIVFAPERPPIPPELPLHWQLTTQEREVVGLVFKGLNNSQMAATLMVSEHTIESHLSHTYEKLDIHSRSELLACLFRDVYWTQIQPF</sequence>
<keyword evidence="6" id="KW-1185">Reference proteome</keyword>
<feature type="domain" description="HTH luxR-type" evidence="4">
    <location>
        <begin position="294"/>
        <end position="359"/>
    </location>
</feature>
<dbReference type="PRINTS" id="PR00038">
    <property type="entry name" value="HTHLUXR"/>
</dbReference>
<dbReference type="InterPro" id="IPR036388">
    <property type="entry name" value="WH-like_DNA-bd_sf"/>
</dbReference>
<name>A0A2T1GI60_9CYAN</name>
<reference evidence="5 6" key="1">
    <citation type="submission" date="2018-03" db="EMBL/GenBank/DDBJ databases">
        <title>The ancient ancestry and fast evolution of plastids.</title>
        <authorList>
            <person name="Moore K.R."/>
            <person name="Magnabosco C."/>
            <person name="Momper L."/>
            <person name="Gold D.A."/>
            <person name="Bosak T."/>
            <person name="Fournier G.P."/>
        </authorList>
    </citation>
    <scope>NUCLEOTIDE SEQUENCE [LARGE SCALE GENOMIC DNA]</scope>
    <source>
        <strain evidence="5 6">CCALA 037</strain>
    </source>
</reference>
<gene>
    <name evidence="5" type="ORF">C7B77_08580</name>
</gene>
<dbReference type="Pfam" id="PF00196">
    <property type="entry name" value="GerE"/>
    <property type="match status" value="1"/>
</dbReference>
<dbReference type="CDD" id="cd06170">
    <property type="entry name" value="LuxR_C_like"/>
    <property type="match status" value="1"/>
</dbReference>